<reference evidence="2" key="1">
    <citation type="journal article" date="2015" name="Nature">
        <title>Complex archaea that bridge the gap between prokaryotes and eukaryotes.</title>
        <authorList>
            <person name="Spang A."/>
            <person name="Saw J.H."/>
            <person name="Jorgensen S.L."/>
            <person name="Zaremba-Niedzwiedzka K."/>
            <person name="Martijn J."/>
            <person name="Lind A.E."/>
            <person name="van Eijk R."/>
            <person name="Schleper C."/>
            <person name="Guy L."/>
            <person name="Ettema T.J."/>
        </authorList>
    </citation>
    <scope>NUCLEOTIDE SEQUENCE</scope>
</reference>
<feature type="transmembrane region" description="Helical" evidence="1">
    <location>
        <begin position="51"/>
        <end position="78"/>
    </location>
</feature>
<proteinExistence type="predicted"/>
<name>A0A0F9NSQ7_9ZZZZ</name>
<keyword evidence="1" id="KW-0812">Transmembrane</keyword>
<dbReference type="EMBL" id="LAZR01003049">
    <property type="protein sequence ID" value="KKN22560.1"/>
    <property type="molecule type" value="Genomic_DNA"/>
</dbReference>
<sequence length="106" mass="12630">MIILLFIFHYLETINGLLFDYNGLVRWINRNPNFDFYEKEVWFLGSGLTTISLIVDVIIGFIVILIYLLIFLTIYWTVRDNQKSKRKDGILLDGETELELVKRKRK</sequence>
<evidence type="ECO:0000256" key="1">
    <source>
        <dbReference type="SAM" id="Phobius"/>
    </source>
</evidence>
<comment type="caution">
    <text evidence="2">The sequence shown here is derived from an EMBL/GenBank/DDBJ whole genome shotgun (WGS) entry which is preliminary data.</text>
</comment>
<protein>
    <submittedName>
        <fullName evidence="2">Uncharacterized protein</fullName>
    </submittedName>
</protein>
<gene>
    <name evidence="2" type="ORF">LCGC14_0913820</name>
</gene>
<evidence type="ECO:0000313" key="2">
    <source>
        <dbReference type="EMBL" id="KKN22560.1"/>
    </source>
</evidence>
<dbReference type="AlphaFoldDB" id="A0A0F9NSQ7"/>
<accession>A0A0F9NSQ7</accession>
<organism evidence="2">
    <name type="scientific">marine sediment metagenome</name>
    <dbReference type="NCBI Taxonomy" id="412755"/>
    <lineage>
        <taxon>unclassified sequences</taxon>
        <taxon>metagenomes</taxon>
        <taxon>ecological metagenomes</taxon>
    </lineage>
</organism>
<keyword evidence="1" id="KW-0472">Membrane</keyword>
<keyword evidence="1" id="KW-1133">Transmembrane helix</keyword>